<evidence type="ECO:0000313" key="3">
    <source>
        <dbReference type="EMBL" id="MCB2379383.1"/>
    </source>
</evidence>
<evidence type="ECO:0000313" key="4">
    <source>
        <dbReference type="Proteomes" id="UP001165297"/>
    </source>
</evidence>
<proteinExistence type="predicted"/>
<organism evidence="3 4">
    <name type="scientific">Hymenobacter nitidus</name>
    <dbReference type="NCBI Taxonomy" id="2880929"/>
    <lineage>
        <taxon>Bacteria</taxon>
        <taxon>Pseudomonadati</taxon>
        <taxon>Bacteroidota</taxon>
        <taxon>Cytophagia</taxon>
        <taxon>Cytophagales</taxon>
        <taxon>Hymenobacteraceae</taxon>
        <taxon>Hymenobacter</taxon>
    </lineage>
</organism>
<evidence type="ECO:0000256" key="2">
    <source>
        <dbReference type="SAM" id="SignalP"/>
    </source>
</evidence>
<feature type="chain" id="PRO_5047488640" evidence="2">
    <location>
        <begin position="22"/>
        <end position="158"/>
    </location>
</feature>
<keyword evidence="2" id="KW-0732">Signal</keyword>
<feature type="compositionally biased region" description="Basic and acidic residues" evidence="1">
    <location>
        <begin position="34"/>
        <end position="54"/>
    </location>
</feature>
<sequence length="158" mass="17284">MKSPLFSLLAAFALTIGTAAAQTQPAAAPSGPGREYRQVSPEERATRRTEKMTKELGLSADQSSRIKQILLTRDQEMQALRGQGKPTAATRGQMGSQMKANREKYDAQFKQILTAEQYTKYTELAQSRKQHGGKGHGLKDGGKMKAKNGKVKVKTTES</sequence>
<dbReference type="RefSeq" id="WP_226188206.1">
    <property type="nucleotide sequence ID" value="NZ_JAJADQ010000009.1"/>
</dbReference>
<accession>A0ABS8AG11</accession>
<feature type="region of interest" description="Disordered" evidence="1">
    <location>
        <begin position="20"/>
        <end position="59"/>
    </location>
</feature>
<feature type="region of interest" description="Disordered" evidence="1">
    <location>
        <begin position="126"/>
        <end position="158"/>
    </location>
</feature>
<feature type="region of interest" description="Disordered" evidence="1">
    <location>
        <begin position="79"/>
        <end position="101"/>
    </location>
</feature>
<evidence type="ECO:0000256" key="1">
    <source>
        <dbReference type="SAM" id="MobiDB-lite"/>
    </source>
</evidence>
<protein>
    <submittedName>
        <fullName evidence="3">DUF4890 domain-containing protein</fullName>
    </submittedName>
</protein>
<dbReference type="EMBL" id="JAJADQ010000009">
    <property type="protein sequence ID" value="MCB2379383.1"/>
    <property type="molecule type" value="Genomic_DNA"/>
</dbReference>
<name>A0ABS8AG11_9BACT</name>
<keyword evidence="4" id="KW-1185">Reference proteome</keyword>
<gene>
    <name evidence="3" type="ORF">LGH70_17425</name>
</gene>
<feature type="compositionally biased region" description="Low complexity" evidence="1">
    <location>
        <begin position="20"/>
        <end position="29"/>
    </location>
</feature>
<reference evidence="3" key="1">
    <citation type="submission" date="2021-10" db="EMBL/GenBank/DDBJ databases">
        <authorList>
            <person name="Dean J.D."/>
            <person name="Kim M.K."/>
            <person name="Newey C.N."/>
            <person name="Stoker T.S."/>
            <person name="Thompson D.W."/>
            <person name="Grose J.H."/>
        </authorList>
    </citation>
    <scope>NUCLEOTIDE SEQUENCE</scope>
    <source>
        <strain evidence="3">BT635</strain>
    </source>
</reference>
<comment type="caution">
    <text evidence="3">The sequence shown here is derived from an EMBL/GenBank/DDBJ whole genome shotgun (WGS) entry which is preliminary data.</text>
</comment>
<feature type="signal peptide" evidence="2">
    <location>
        <begin position="1"/>
        <end position="21"/>
    </location>
</feature>
<feature type="compositionally biased region" description="Basic residues" evidence="1">
    <location>
        <begin position="144"/>
        <end position="158"/>
    </location>
</feature>
<dbReference type="Proteomes" id="UP001165297">
    <property type="component" value="Unassembled WGS sequence"/>
</dbReference>